<dbReference type="PANTHER" id="PTHR24171:SF9">
    <property type="entry name" value="ANKYRIN REPEAT DOMAIN-CONTAINING PROTEIN 39"/>
    <property type="match status" value="1"/>
</dbReference>
<dbReference type="AlphaFoldDB" id="A0A9N9T197"/>
<dbReference type="OrthoDB" id="496981at2759"/>
<evidence type="ECO:0000313" key="4">
    <source>
        <dbReference type="Proteomes" id="UP001153709"/>
    </source>
</evidence>
<proteinExistence type="predicted"/>
<dbReference type="Pfam" id="PF13857">
    <property type="entry name" value="Ank_5"/>
    <property type="match status" value="1"/>
</dbReference>
<dbReference type="EMBL" id="OU898279">
    <property type="protein sequence ID" value="CAG9833501.1"/>
    <property type="molecule type" value="Genomic_DNA"/>
</dbReference>
<protein>
    <recommendedName>
        <fullName evidence="5">Ankyrin repeat domain-containing protein 54</fullName>
    </recommendedName>
</protein>
<dbReference type="Proteomes" id="UP001153709">
    <property type="component" value="Chromosome 4"/>
</dbReference>
<dbReference type="SMART" id="SM00248">
    <property type="entry name" value="ANK"/>
    <property type="match status" value="3"/>
</dbReference>
<organism evidence="3 4">
    <name type="scientific">Diabrotica balteata</name>
    <name type="common">Banded cucumber beetle</name>
    <dbReference type="NCBI Taxonomy" id="107213"/>
    <lineage>
        <taxon>Eukaryota</taxon>
        <taxon>Metazoa</taxon>
        <taxon>Ecdysozoa</taxon>
        <taxon>Arthropoda</taxon>
        <taxon>Hexapoda</taxon>
        <taxon>Insecta</taxon>
        <taxon>Pterygota</taxon>
        <taxon>Neoptera</taxon>
        <taxon>Endopterygota</taxon>
        <taxon>Coleoptera</taxon>
        <taxon>Polyphaga</taxon>
        <taxon>Cucujiformia</taxon>
        <taxon>Chrysomeloidea</taxon>
        <taxon>Chrysomelidae</taxon>
        <taxon>Galerucinae</taxon>
        <taxon>Diabroticina</taxon>
        <taxon>Diabroticites</taxon>
        <taxon>Diabrotica</taxon>
    </lineage>
</organism>
<dbReference type="InterPro" id="IPR036770">
    <property type="entry name" value="Ankyrin_rpt-contain_sf"/>
</dbReference>
<dbReference type="InterPro" id="IPR002110">
    <property type="entry name" value="Ankyrin_rpt"/>
</dbReference>
<evidence type="ECO:0000256" key="2">
    <source>
        <dbReference type="ARBA" id="ARBA00023043"/>
    </source>
</evidence>
<sequence>MSHSDSEIRDEKRHKRRNHLNVKFKKAKHIRSQLERETFRKLKLKLGPVLEIRLIHAVNTNNVDKVRDLLERGVSPNSADSEKRSALHVAVSKAYSEIVELLLKHGANPNSRDIIQNTPLHLAACVHNLSIVTMLINAKADVTCLDLHGRNPFQLALSKLQILRKSWNDGTIEMINLKQELKDVVDLLLSMLLRNVEQSMENMNKSEVDDLQLMKLSINSDPPEELDNQMSRLMCGIEKFTIA</sequence>
<keyword evidence="1" id="KW-0677">Repeat</keyword>
<dbReference type="Gene3D" id="1.25.40.20">
    <property type="entry name" value="Ankyrin repeat-containing domain"/>
    <property type="match status" value="1"/>
</dbReference>
<evidence type="ECO:0000313" key="3">
    <source>
        <dbReference type="EMBL" id="CAG9833501.1"/>
    </source>
</evidence>
<dbReference type="PANTHER" id="PTHR24171">
    <property type="entry name" value="ANKYRIN REPEAT DOMAIN-CONTAINING PROTEIN 39-RELATED"/>
    <property type="match status" value="1"/>
</dbReference>
<keyword evidence="2" id="KW-0040">ANK repeat</keyword>
<dbReference type="SUPFAM" id="SSF48403">
    <property type="entry name" value="Ankyrin repeat"/>
    <property type="match status" value="1"/>
</dbReference>
<evidence type="ECO:0000256" key="1">
    <source>
        <dbReference type="ARBA" id="ARBA00022737"/>
    </source>
</evidence>
<evidence type="ECO:0008006" key="5">
    <source>
        <dbReference type="Google" id="ProtNLM"/>
    </source>
</evidence>
<keyword evidence="4" id="KW-1185">Reference proteome</keyword>
<accession>A0A9N9T197</accession>
<reference evidence="3" key="1">
    <citation type="submission" date="2022-01" db="EMBL/GenBank/DDBJ databases">
        <authorList>
            <person name="King R."/>
        </authorList>
    </citation>
    <scope>NUCLEOTIDE SEQUENCE</scope>
</reference>
<name>A0A9N9T197_DIABA</name>
<gene>
    <name evidence="3" type="ORF">DIABBA_LOCUS6903</name>
</gene>